<evidence type="ECO:0000256" key="1">
    <source>
        <dbReference type="SAM" id="Phobius"/>
    </source>
</evidence>
<name>Q388N9_TRYB2</name>
<dbReference type="OMA" id="CILMCLK"/>
<evidence type="ECO:0008006" key="5">
    <source>
        <dbReference type="Google" id="ProtNLM"/>
    </source>
</evidence>
<evidence type="ECO:0000256" key="2">
    <source>
        <dbReference type="SAM" id="SignalP"/>
    </source>
</evidence>
<dbReference type="KEGG" id="tbr:Tb10.05.0040"/>
<dbReference type="GeneID" id="3662017"/>
<dbReference type="PaxDb" id="5691-EAN78731"/>
<evidence type="ECO:0000313" key="4">
    <source>
        <dbReference type="Proteomes" id="UP000008524"/>
    </source>
</evidence>
<dbReference type="Proteomes" id="UP000008524">
    <property type="component" value="Chromosome 10"/>
</dbReference>
<keyword evidence="1" id="KW-0472">Membrane</keyword>
<organism evidence="3 4">
    <name type="scientific">Trypanosoma brucei brucei (strain 927/4 GUTat10.1)</name>
    <dbReference type="NCBI Taxonomy" id="185431"/>
    <lineage>
        <taxon>Eukaryota</taxon>
        <taxon>Discoba</taxon>
        <taxon>Euglenozoa</taxon>
        <taxon>Kinetoplastea</taxon>
        <taxon>Metakinetoplastina</taxon>
        <taxon>Trypanosomatida</taxon>
        <taxon>Trypanosomatidae</taxon>
        <taxon>Trypanosoma</taxon>
    </lineage>
</organism>
<dbReference type="eggNOG" id="ENOG502S7IY">
    <property type="taxonomic scope" value="Eukaryota"/>
</dbReference>
<evidence type="ECO:0000313" key="3">
    <source>
        <dbReference type="EMBL" id="EAN78731.1"/>
    </source>
</evidence>
<reference evidence="3 4" key="2">
    <citation type="journal article" date="2005" name="Science">
        <title>The genome of the African trypanosome Trypanosoma brucei.</title>
        <authorList>
            <person name="Berriman M."/>
            <person name="Ghedin E."/>
            <person name="Hertz-Fowler C."/>
            <person name="Blandin G."/>
            <person name="Renauld H."/>
            <person name="Bartholomeu D.C."/>
            <person name="Lennard N.J."/>
            <person name="Caler E."/>
            <person name="Hamlin N.E."/>
            <person name="Haas B."/>
            <person name="Bohme U."/>
            <person name="Hannick L."/>
            <person name="Aslett M.A."/>
            <person name="Shallom J."/>
            <person name="Marcello L."/>
            <person name="Hou L."/>
            <person name="Wickstead B."/>
            <person name="Alsmark U.C."/>
            <person name="Arrowsmith C."/>
            <person name="Atkin R.J."/>
            <person name="Barron A.J."/>
            <person name="Bringaud F."/>
            <person name="Brooks K."/>
            <person name="Carrington M."/>
            <person name="Cherevach I."/>
            <person name="Chillingworth T.J."/>
            <person name="Churcher C."/>
            <person name="Clark L.N."/>
            <person name="Corton C.H."/>
            <person name="Cronin A."/>
            <person name="Davies R.M."/>
            <person name="Doggett J."/>
            <person name="Djikeng A."/>
            <person name="Feldblyum T."/>
            <person name="Field M.C."/>
            <person name="Fraser A."/>
            <person name="Goodhead I."/>
            <person name="Hance Z."/>
            <person name="Harper D."/>
            <person name="Harris B.R."/>
            <person name="Hauser H."/>
            <person name="Hostetler J."/>
            <person name="Ivens A."/>
            <person name="Jagels K."/>
            <person name="Johnson D."/>
            <person name="Johnson J."/>
            <person name="Jones K."/>
            <person name="Kerhornou A.X."/>
            <person name="Koo H."/>
            <person name="Larke N."/>
            <person name="Landfear S."/>
            <person name="Larkin C."/>
            <person name="Leech V."/>
            <person name="Line A."/>
            <person name="Lord A."/>
            <person name="Macleod A."/>
            <person name="Mooney P.J."/>
            <person name="Moule S."/>
            <person name="Martin D.M."/>
            <person name="Morgan G.W."/>
            <person name="Mungall K."/>
            <person name="Norbertczak H."/>
            <person name="Ormond D."/>
            <person name="Pai G."/>
            <person name="Peacock C.S."/>
            <person name="Peterson J."/>
            <person name="Quail M.A."/>
            <person name="Rabbinowitsch E."/>
            <person name="Rajandream M.A."/>
            <person name="Reitter C."/>
            <person name="Salzberg S.L."/>
            <person name="Sanders M."/>
            <person name="Schobel S."/>
            <person name="Sharp S."/>
            <person name="Simmonds M."/>
            <person name="Simpson A.J."/>
            <person name="Tallon L."/>
            <person name="Turner C.M."/>
            <person name="Tait A."/>
            <person name="Tivey A.R."/>
            <person name="Van Aken S."/>
            <person name="Walker D."/>
            <person name="Wanless D."/>
            <person name="Wang S."/>
            <person name="White B."/>
            <person name="White O."/>
            <person name="Whitehead S."/>
            <person name="Woodward J."/>
            <person name="Wortman J."/>
            <person name="Adams M.D."/>
            <person name="Embley T.M."/>
            <person name="Gull K."/>
            <person name="Ullu E."/>
            <person name="Barry J.D."/>
            <person name="Fairlamb A.H."/>
            <person name="Opperdoes F."/>
            <person name="Barrell B.G."/>
            <person name="Donelson J.E."/>
            <person name="Hall N."/>
            <person name="Fraser C.M."/>
            <person name="Melville S.E."/>
            <person name="El-Sayed N.M."/>
        </authorList>
    </citation>
    <scope>NUCLEOTIDE SEQUENCE [LARGE SCALE GENOMIC DNA]</scope>
    <source>
        <strain evidence="3 4">927/4 GUTat10.1</strain>
    </source>
</reference>
<dbReference type="OrthoDB" id="272625at2759"/>
<dbReference type="InParanoid" id="Q388N9"/>
<feature type="signal peptide" evidence="2">
    <location>
        <begin position="1"/>
        <end position="19"/>
    </location>
</feature>
<gene>
    <name evidence="3" type="ORF">Tb10.05.0040</name>
</gene>
<dbReference type="GO" id="GO:0005737">
    <property type="term" value="C:cytoplasm"/>
    <property type="evidence" value="ECO:0006056"/>
    <property type="project" value="Others"/>
</dbReference>
<reference evidence="3 4" key="1">
    <citation type="journal article" date="2005" name="Science">
        <title>Comparative genomics of trypanosomatid parasitic protozoa.</title>
        <authorList>
            <person name="El-Sayed N.M."/>
            <person name="Myler P.J."/>
            <person name="Blandin G."/>
            <person name="Berriman M."/>
            <person name="Crabtree J."/>
            <person name="Aggarwal G."/>
            <person name="Caler E."/>
            <person name="Renauld H."/>
            <person name="Worthey E.A."/>
            <person name="Hertz-Fowler C."/>
            <person name="Ghedin E."/>
            <person name="Peacock C."/>
            <person name="Bartholomeu D.C."/>
            <person name="Haas B.J."/>
            <person name="Tran A.N."/>
            <person name="Wortman J.R."/>
            <person name="Alsmark U.C."/>
            <person name="Angiuoli S."/>
            <person name="Anupama A."/>
            <person name="Badger J."/>
            <person name="Bringaud F."/>
            <person name="Cadag E."/>
            <person name="Carlton J.M."/>
            <person name="Cerqueira G.C."/>
            <person name="Creasy T."/>
            <person name="Delcher A.L."/>
            <person name="Djikeng A."/>
            <person name="Embley T.M."/>
            <person name="Hauser C."/>
            <person name="Ivens A.C."/>
            <person name="Kummerfeld S.K."/>
            <person name="Pereira-Leal J.B."/>
            <person name="Nilsson D."/>
            <person name="Peterson J."/>
            <person name="Salzberg S.L."/>
            <person name="Shallom J."/>
            <person name="Silva J.C."/>
            <person name="Sundaram J."/>
            <person name="Westenberger S."/>
            <person name="White O."/>
            <person name="Melville S.E."/>
            <person name="Donelson J.E."/>
            <person name="Andersson B."/>
            <person name="Stuart K.D."/>
            <person name="Hall N."/>
        </authorList>
    </citation>
    <scope>NUCLEOTIDE SEQUENCE [LARGE SCALE GENOMIC DNA]</scope>
    <source>
        <strain evidence="3 4">927/4 GUTat10.1</strain>
    </source>
</reference>
<keyword evidence="1" id="KW-1133">Transmembrane helix</keyword>
<protein>
    <recommendedName>
        <fullName evidence="5">Protein ZIP4 homolog</fullName>
    </recommendedName>
</protein>
<keyword evidence="1" id="KW-0812">Transmembrane</keyword>
<sequence length="1016" mass="113975">MFLSRCFLLYALFNSVVHPNIVRCKDGDTFVLPLLFLFLGCYTYCVFLLLLSCRDTLHLKKGRCGRSTFRVAQMIDTKQLCSKLDGVLHRFTTHGKGEDLANCEDMLSDIKIATSAVEGAAANQSSDSPLPVKVLEELRLLGSACWNVTMRCTDHSREHERRLKVALREFATRSFLLGNFVYSEESVRHSYFTHHPREAEQCILMCLKTSRDLSLNHMPEGSKALLAAVETIVPHIPPGVVQRLPHLKHRNLSWEFEYTKMEVMWNLGHLFESSQSCERLAQMLLRDNTLHRTLLETFFHFVFTVGSAEVEPPNECFIRDMLMSSINVQNYLKENGGSDAPCRLPMLRGATLEQMALSWLREGNASEAVRWAVEADSALQSNTSALLRLKATAAAGMEKEASVQLREYVQRLDVTVDDAVAVCFDFQKLFTTMESGSVESMQLLQNRTKGTSAAEGVTFRLVQLLLHSKDTESCRSALQIMRNECLDFEDPKYRRYCFKWLWELSDNAEFSHGEAVESLEAAIRLADCASDSEINALQLHLCTKYVESVEQGQQVNMLAKPKDILLRYTERKPRCVFAHALLFKIFVMEGSETCMKEEIHQLVACEPSELVIPALCTAINCCLKRNCLNVASLAALQALLSPVPFADVRTELEVLRVYVTTAINRSCAHSDDDLYKLTQRIQNILSEGSATLKLTHDEVMWWTQAFLLLGSEFTLEASATSIALFRAAACIAEQDPSPREAGTQSPLLAAILCMLEDEFRLFSTGNPLIDLADLEKHLNACRDLISTTYTAECRVTFLLSKSEWHLRGPSIETPQEMDEIVRELSTIPVPYNVYEALAEAATFEASRVTTECSYLREFAMGLFAKASLDLMERVAASTEVRAGEEEAVAETLTKNLSCLYKAFTLGSDRKEQMCVVQHLMSFLSLPVMGITVGTFLGRYGAVGERGVTANNSSAFALLLLEYFTVEAWNNSVFYLHINNTEKQGEWARAAWALVDILPPTHRVVSALHALRGITGC</sequence>
<dbReference type="AlphaFoldDB" id="Q388N9"/>
<feature type="chain" id="PRO_5004221870" description="Protein ZIP4 homolog" evidence="2">
    <location>
        <begin position="20"/>
        <end position="1016"/>
    </location>
</feature>
<feature type="transmembrane region" description="Helical" evidence="1">
    <location>
        <begin position="34"/>
        <end position="53"/>
    </location>
</feature>
<accession>Q388N9</accession>
<keyword evidence="4" id="KW-1185">Reference proteome</keyword>
<proteinExistence type="predicted"/>
<keyword evidence="2" id="KW-0732">Signal</keyword>
<dbReference type="EMBL" id="CM000208">
    <property type="protein sequence ID" value="EAN78731.1"/>
    <property type="molecule type" value="Genomic_DNA"/>
</dbReference>
<dbReference type="RefSeq" id="XP_827843.1">
    <property type="nucleotide sequence ID" value="XM_822750.1"/>
</dbReference>